<dbReference type="SMART" id="SM01310">
    <property type="entry name" value="RICTOR_V"/>
    <property type="match status" value="1"/>
</dbReference>
<dbReference type="PANTHER" id="PTHR13298:SF11">
    <property type="entry name" value="RAPAMYCIN-INSENSITIVE COMPANION OF MTOR"/>
    <property type="match status" value="1"/>
</dbReference>
<evidence type="ECO:0000259" key="4">
    <source>
        <dbReference type="SMART" id="SM01308"/>
    </source>
</evidence>
<dbReference type="Pfam" id="PF14666">
    <property type="entry name" value="RICTOR_M"/>
    <property type="match status" value="1"/>
</dbReference>
<gene>
    <name evidence="6" type="ORF">HHI36_007469</name>
</gene>
<dbReference type="Pfam" id="PF14664">
    <property type="entry name" value="RICTOR_N"/>
    <property type="match status" value="1"/>
</dbReference>
<feature type="compositionally biased region" description="Polar residues" evidence="2">
    <location>
        <begin position="1459"/>
        <end position="1475"/>
    </location>
</feature>
<sequence>MTSWMLKHPKLRPDRLRRGKSGDKGEPVDITKDPECVMKSIITGLCGEEKEDKLKFLKAFVDFNKRINGNFDSIGYHIREVLTCLRLSLVHPAPHVRSGGLRAIRHVLTNESDVIEFNNLLIPYLVTRCLDLSLKNDSERLEAMKLIRRVLLLSPSNFHNSLARCLISLANGGIEEKDRMIRICLATLCELGVLSSEQFIQTGGVAAITRNLLECQMPKIVESLCGVLLFMLDKPLTRDAAGVDLSEMATSYCDFHYKHGWKDKNRDERDLRFNCSRLAMLSILRSWPGLLHFCNPNNKSGLKSIVDILYLNQLEVRKAVLDLLYELLGLPQPEWTDELSVALSAVNPSEPQVSWRLNEGFVVAEGQSVLPHLAKATPQITDMHLAVLLYCFHNNGLIGALVEVIATSDTFISVRATVLLGELLRLIQIILPPECCNTSPALPTLLEYATKNTPQAIGAVTALVQFHKLLKKKPASNSLYLDYILKSGNNLRFSLKKNRLISYRRSRSIKAKIHQFVANTGSDIIKETGVLVHKDPLQWNWNLVRIIVKGESGIKMSMTESSHKMFFKRLIDFYLPSNNKYSHMDLSASRICLAYTMVGIELIQFLAQLNENECVRMLTDLFKDILSHINALTSGRSVHDCLFSPQHMINTQCQNYFLFIGRLATMETGVNVLNQINMFQSLQNLATTTNNDCYVKLIVSSMDYSSNPLCRNLLAAILKCNIESSRLYATQFLLILLRSGVPNFASWGIPLLVDQLSDTAKVISLVALSILHEALETSECLEVSIITPINFESLGERGTFLLTRILSHPNGFSKFSKENNIVDEIKKWDDCFMYRYVKQVEDNISDSLTLHQRGMDGKYNKRFSSSRMFYQKDLHLPPHLYGQLSQHSDGFKTLNEHGSIVKFLKILSHGPCNSDEDIIEMKACIWALAHLCTAAEGFTLLCAEGIVAQLIHLAEYASIYSIRATAYYALGLIGTTQEGADEIFKLGWVCTRHNRHEPWPIIQEENNQHSDSENESEDSFLEYSFTSSPTFSRMLEGGKSLREDSFRIGSPERNFDRSSIWRKSSTLPVHRTLSTVYHQRSMSESKTFEVFRNYEHKLRERVGVSSQISNHSTASSLSSGDYYPAPKLPMGQPLSPIPSSSNVVALNKTEKKVRRHSESCRRDSVQSGYLGSSDKSSGHSNSHKLSSQDLLGYTTLHYIRNSKQSNSDPDGGSPSQICIPFNQMNQTEKNISVEDYIFKSSLSSLSSVKKFRVHERSKTGGPCYMGIALPQCLIDLFPDKESINHPVVSSTKLSDTESQPSSLSIDEKLEIIKPNQEFIHDRSGCLECVFNRGRKTPEEVAVTSVSGYLKREILQYIELLSNPLWNKPSKLALLQLKQENPKVFEDACLYSEACRIISENNNRLNVRRIVHELFFEVHYVKIYDEVNSLIVTKSSHLAGKSECVSAEASKFDKERPKSSGVSPSNDMTSMRNSLSNSSFKSITDIGGLKLSYKENKFPIKHRDM</sequence>
<feature type="domain" description="Rapamycin-insensitive companion of mTOR middle" evidence="3">
    <location>
        <begin position="516"/>
        <end position="739"/>
    </location>
</feature>
<dbReference type="GO" id="GO:0031932">
    <property type="term" value="C:TORC2 complex"/>
    <property type="evidence" value="ECO:0007669"/>
    <property type="project" value="UniProtKB-ARBA"/>
</dbReference>
<comment type="similarity">
    <text evidence="1">Belongs to the RICTOR family.</text>
</comment>
<dbReference type="Pfam" id="PF14668">
    <property type="entry name" value="RICTOR_V"/>
    <property type="match status" value="1"/>
</dbReference>
<evidence type="ECO:0000259" key="5">
    <source>
        <dbReference type="SMART" id="SM01310"/>
    </source>
</evidence>
<feature type="compositionally biased region" description="Polar residues" evidence="2">
    <location>
        <begin position="1104"/>
        <end position="1119"/>
    </location>
</feature>
<reference evidence="6 7" key="1">
    <citation type="journal article" date="2021" name="BMC Biol.">
        <title>Horizontally acquired antibacterial genes associated with adaptive radiation of ladybird beetles.</title>
        <authorList>
            <person name="Li H.S."/>
            <person name="Tang X.F."/>
            <person name="Huang Y.H."/>
            <person name="Xu Z.Y."/>
            <person name="Chen M.L."/>
            <person name="Du X.Y."/>
            <person name="Qiu B.Y."/>
            <person name="Chen P.T."/>
            <person name="Zhang W."/>
            <person name="Slipinski A."/>
            <person name="Escalona H.E."/>
            <person name="Waterhouse R.M."/>
            <person name="Zwick A."/>
            <person name="Pang H."/>
        </authorList>
    </citation>
    <scope>NUCLEOTIDE SEQUENCE [LARGE SCALE GENOMIC DNA]</scope>
    <source>
        <strain evidence="6">SYSU2018</strain>
    </source>
</reference>
<feature type="compositionally biased region" description="Low complexity" evidence="2">
    <location>
        <begin position="1171"/>
        <end position="1186"/>
    </location>
</feature>
<evidence type="ECO:0000313" key="6">
    <source>
        <dbReference type="EMBL" id="KAL3268353.1"/>
    </source>
</evidence>
<feature type="domain" description="Rapamycin-insensitive companion of mTOR N-terminal" evidence="4">
    <location>
        <begin position="54"/>
        <end position="432"/>
    </location>
</feature>
<dbReference type="Proteomes" id="UP001516400">
    <property type="component" value="Unassembled WGS sequence"/>
</dbReference>
<feature type="domain" description="Rapamycin-insensitive companion of mTOR" evidence="5">
    <location>
        <begin position="918"/>
        <end position="990"/>
    </location>
</feature>
<dbReference type="SMART" id="SM01308">
    <property type="entry name" value="RICTOR_N"/>
    <property type="match status" value="1"/>
</dbReference>
<dbReference type="InterPro" id="IPR016024">
    <property type="entry name" value="ARM-type_fold"/>
</dbReference>
<dbReference type="InterPro" id="IPR029453">
    <property type="entry name" value="Rictor_IV"/>
</dbReference>
<evidence type="ECO:0008006" key="8">
    <source>
        <dbReference type="Google" id="ProtNLM"/>
    </source>
</evidence>
<dbReference type="PANTHER" id="PTHR13298">
    <property type="entry name" value="CYTOSOLIC REGULATOR PIANISSIMO"/>
    <property type="match status" value="1"/>
</dbReference>
<dbReference type="InterPro" id="IPR028268">
    <property type="entry name" value="Pianissimo_fam"/>
</dbReference>
<dbReference type="Pfam" id="PF14663">
    <property type="entry name" value="RasGEF_N_2"/>
    <property type="match status" value="1"/>
</dbReference>
<dbReference type="SMART" id="SM01307">
    <property type="entry name" value="RICTOR_M"/>
    <property type="match status" value="1"/>
</dbReference>
<keyword evidence="7" id="KW-1185">Reference proteome</keyword>
<evidence type="ECO:0000313" key="7">
    <source>
        <dbReference type="Proteomes" id="UP001516400"/>
    </source>
</evidence>
<dbReference type="InterPro" id="IPR028267">
    <property type="entry name" value="Pianissimo_N"/>
</dbReference>
<comment type="caution">
    <text evidence="6">The sequence shown here is derived from an EMBL/GenBank/DDBJ whole genome shotgun (WGS) entry which is preliminary data.</text>
</comment>
<feature type="region of interest" description="Disordered" evidence="2">
    <location>
        <begin position="1449"/>
        <end position="1475"/>
    </location>
</feature>
<proteinExistence type="inferred from homology"/>
<evidence type="ECO:0000259" key="3">
    <source>
        <dbReference type="SMART" id="SM01307"/>
    </source>
</evidence>
<dbReference type="InterPro" id="IPR029452">
    <property type="entry name" value="RICTOR_V"/>
</dbReference>
<dbReference type="SUPFAM" id="SSF48371">
    <property type="entry name" value="ARM repeat"/>
    <property type="match status" value="2"/>
</dbReference>
<dbReference type="EMBL" id="JABFTP020000021">
    <property type="protein sequence ID" value="KAL3268353.1"/>
    <property type="molecule type" value="Genomic_DNA"/>
</dbReference>
<dbReference type="InterPro" id="IPR011989">
    <property type="entry name" value="ARM-like"/>
</dbReference>
<accession>A0ABD2MPK7</accession>
<dbReference type="Gene3D" id="1.25.10.10">
    <property type="entry name" value="Leucine-rich Repeat Variant"/>
    <property type="match status" value="1"/>
</dbReference>
<dbReference type="SMART" id="SM01303">
    <property type="entry name" value="RasGEF_N_2"/>
    <property type="match status" value="1"/>
</dbReference>
<evidence type="ECO:0000256" key="2">
    <source>
        <dbReference type="SAM" id="MobiDB-lite"/>
    </source>
</evidence>
<evidence type="ECO:0000256" key="1">
    <source>
        <dbReference type="ARBA" id="ARBA00008878"/>
    </source>
</evidence>
<organism evidence="6 7">
    <name type="scientific">Cryptolaemus montrouzieri</name>
    <dbReference type="NCBI Taxonomy" id="559131"/>
    <lineage>
        <taxon>Eukaryota</taxon>
        <taxon>Metazoa</taxon>
        <taxon>Ecdysozoa</taxon>
        <taxon>Arthropoda</taxon>
        <taxon>Hexapoda</taxon>
        <taxon>Insecta</taxon>
        <taxon>Pterygota</taxon>
        <taxon>Neoptera</taxon>
        <taxon>Endopterygota</taxon>
        <taxon>Coleoptera</taxon>
        <taxon>Polyphaga</taxon>
        <taxon>Cucujiformia</taxon>
        <taxon>Coccinelloidea</taxon>
        <taxon>Coccinellidae</taxon>
        <taxon>Scymninae</taxon>
        <taxon>Scymnini</taxon>
        <taxon>Cryptolaemus</taxon>
    </lineage>
</organism>
<name>A0ABD2MPK7_9CUCU</name>
<dbReference type="InterPro" id="IPR029451">
    <property type="entry name" value="RICTOR_M"/>
</dbReference>
<protein>
    <recommendedName>
        <fullName evidence="8">Rapamycin-insensitive companion of mTOR</fullName>
    </recommendedName>
</protein>
<feature type="region of interest" description="Disordered" evidence="2">
    <location>
        <begin position="1103"/>
        <end position="1186"/>
    </location>
</feature>